<evidence type="ECO:0000313" key="2">
    <source>
        <dbReference type="Proteomes" id="UP000789860"/>
    </source>
</evidence>
<organism evidence="1 2">
    <name type="scientific">Scutellospora calospora</name>
    <dbReference type="NCBI Taxonomy" id="85575"/>
    <lineage>
        <taxon>Eukaryota</taxon>
        <taxon>Fungi</taxon>
        <taxon>Fungi incertae sedis</taxon>
        <taxon>Mucoromycota</taxon>
        <taxon>Glomeromycotina</taxon>
        <taxon>Glomeromycetes</taxon>
        <taxon>Diversisporales</taxon>
        <taxon>Gigasporaceae</taxon>
        <taxon>Scutellospora</taxon>
    </lineage>
</organism>
<accession>A0ACA9L4L3</accession>
<keyword evidence="2" id="KW-1185">Reference proteome</keyword>
<dbReference type="EMBL" id="CAJVPM010004107">
    <property type="protein sequence ID" value="CAG8509124.1"/>
    <property type="molecule type" value="Genomic_DNA"/>
</dbReference>
<dbReference type="Proteomes" id="UP000789860">
    <property type="component" value="Unassembled WGS sequence"/>
</dbReference>
<evidence type="ECO:0000313" key="1">
    <source>
        <dbReference type="EMBL" id="CAG8509124.1"/>
    </source>
</evidence>
<name>A0ACA9L4L3_9GLOM</name>
<proteinExistence type="predicted"/>
<comment type="caution">
    <text evidence="1">The sequence shown here is derived from an EMBL/GenBank/DDBJ whole genome shotgun (WGS) entry which is preliminary data.</text>
</comment>
<feature type="non-terminal residue" evidence="1">
    <location>
        <position position="114"/>
    </location>
</feature>
<reference evidence="1" key="1">
    <citation type="submission" date="2021-06" db="EMBL/GenBank/DDBJ databases">
        <authorList>
            <person name="Kallberg Y."/>
            <person name="Tangrot J."/>
            <person name="Rosling A."/>
        </authorList>
    </citation>
    <scope>NUCLEOTIDE SEQUENCE</scope>
    <source>
        <strain evidence="1">AU212A</strain>
    </source>
</reference>
<protein>
    <submittedName>
        <fullName evidence="1">7518_t:CDS:1</fullName>
    </submittedName>
</protein>
<gene>
    <name evidence="1" type="ORF">SCALOS_LOCUS3577</name>
</gene>
<sequence length="114" mass="13484">MNLLYILVSSIVLETYSEIGSLTEDFNQLQRFYQSEKDYEIEIKNVLETNELVPENTDNIDDNEETQYFDNQNTIKENNEEQEASKKVTTLLDQQDKDTFIHKLYTTICCKTRI</sequence>